<dbReference type="RefSeq" id="WP_171975992.1">
    <property type="nucleotide sequence ID" value="NZ_CAWOXK010000001.1"/>
</dbReference>
<dbReference type="Pfam" id="PF13424">
    <property type="entry name" value="TPR_12"/>
    <property type="match status" value="4"/>
</dbReference>
<organism evidence="3 4">
    <name type="scientific">Brasilonema sennae CENA114</name>
    <dbReference type="NCBI Taxonomy" id="415709"/>
    <lineage>
        <taxon>Bacteria</taxon>
        <taxon>Bacillati</taxon>
        <taxon>Cyanobacteriota</taxon>
        <taxon>Cyanophyceae</taxon>
        <taxon>Nostocales</taxon>
        <taxon>Scytonemataceae</taxon>
        <taxon>Brasilonema</taxon>
        <taxon>Bromeliae group (in: Brasilonema)</taxon>
    </lineage>
</organism>
<evidence type="ECO:0000256" key="1">
    <source>
        <dbReference type="PROSITE-ProRule" id="PRU00339"/>
    </source>
</evidence>
<gene>
    <name evidence="3" type="ORF">DP114_09905</name>
</gene>
<sequence length="946" mass="105720">MHLSHLIRFGTIGIILCLLKASVYEGQQSLVGSRYQIVSDSSKTLLQANKYKNLKIEADRLSNQAADQYDKAQFHKALEIYQKALEFYQKIDDKTNISNTFNSLGAVSRELGQYPQALKFYQQALAINREVEAGKIPNQEEQETTGTIFNNIGLVYQSMGQYSQAVGYYQQSLSLMEKIEDKLGVGSALNSLGGVYYETGQYSQALKFFQQALVNVKKAKDPVEEAKNLNNIGLVYSELGQYPQAIKFYREALAIWKKNGDKLGEGTTLHNIGFAYNKMNKYSQALNYYQQALANFRDIDNQQKIGTTLNNIGFVYQQLGQYSQALESLDRALSVLQQVGERAVVGRTLDSMGSVYKGMRKYPQALASYQQALLLSREIGDRTAQRITLGNIGDLLAQQNKAQLAIIFYKQSVNVTEAIRAQLRSLPQQEQQSYTATVADIYRRLADLLLQQDRVLEAQQVLDLLKIQELDDYLHDVRGNERTAKGVESLSPEQSINQGLKVIADKQIQISRQLGELQKIPPTNRKPQDKEKIVALEANLLTEFNQFIDSPEVNAWLGQLSPKTAQQIIPLDNLNSLRDNLQRLNQNAVLLYPLVLDNRLELVLTTPNTPPIHRSVPIKKEELNRLIVDFRRALENPESNAIVPAQKLYELLIQPIEKDLANADAKTIIYAPDGALRYIPLAALYDGKQWLAQRFRTNNITALSLTEIDTQPLPQIKVLAGATTQRHVVQLESTSLPFKALEYAGAEVENLATMMPGTKTLLDNEFSRQAMIPYLSIYTIIHMATHAKFVNGQPQDSFILMGDGSLIKLPEIQKLSLPNVDLVVLSACETAASDQIGKGEEILGFGYQVQRTGARAAIASLWSVSDGGTQALMDAFYAFLSQGKMSKAEALRQAQVAMITGDYSGITQDQDRGILKSTRQNLPAKVANRLSHPYYWAPFILIGNGL</sequence>
<dbReference type="PROSITE" id="PS50293">
    <property type="entry name" value="TPR_REGION"/>
    <property type="match status" value="2"/>
</dbReference>
<dbReference type="InterPro" id="IPR024983">
    <property type="entry name" value="CHAT_dom"/>
</dbReference>
<dbReference type="Gene3D" id="1.25.40.10">
    <property type="entry name" value="Tetratricopeptide repeat domain"/>
    <property type="match status" value="3"/>
</dbReference>
<dbReference type="PANTHER" id="PTHR10098:SF108">
    <property type="entry name" value="TETRATRICOPEPTIDE REPEAT PROTEIN 28"/>
    <property type="match status" value="1"/>
</dbReference>
<feature type="repeat" description="TPR" evidence="1">
    <location>
        <begin position="226"/>
        <end position="259"/>
    </location>
</feature>
<dbReference type="Pfam" id="PF12770">
    <property type="entry name" value="CHAT"/>
    <property type="match status" value="1"/>
</dbReference>
<feature type="repeat" description="TPR" evidence="1">
    <location>
        <begin position="346"/>
        <end position="379"/>
    </location>
</feature>
<dbReference type="EMBL" id="CP030118">
    <property type="protein sequence ID" value="QDL08175.1"/>
    <property type="molecule type" value="Genomic_DNA"/>
</dbReference>
<dbReference type="KEGG" id="bsen:DP114_09905"/>
<keyword evidence="4" id="KW-1185">Reference proteome</keyword>
<keyword evidence="1" id="KW-0802">TPR repeat</keyword>
<dbReference type="PROSITE" id="PS50005">
    <property type="entry name" value="TPR"/>
    <property type="match status" value="7"/>
</dbReference>
<evidence type="ECO:0000259" key="2">
    <source>
        <dbReference type="Pfam" id="PF12770"/>
    </source>
</evidence>
<feature type="repeat" description="TPR" evidence="1">
    <location>
        <begin position="98"/>
        <end position="131"/>
    </location>
</feature>
<evidence type="ECO:0000313" key="3">
    <source>
        <dbReference type="EMBL" id="QDL08175.1"/>
    </source>
</evidence>
<feature type="domain" description="CHAT" evidence="2">
    <location>
        <begin position="644"/>
        <end position="944"/>
    </location>
</feature>
<feature type="repeat" description="TPR" evidence="1">
    <location>
        <begin position="306"/>
        <end position="339"/>
    </location>
</feature>
<accession>A0A856MAE5</accession>
<dbReference type="InterPro" id="IPR019734">
    <property type="entry name" value="TPR_rpt"/>
</dbReference>
<dbReference type="InterPro" id="IPR011990">
    <property type="entry name" value="TPR-like_helical_dom_sf"/>
</dbReference>
<dbReference type="AlphaFoldDB" id="A0A856MAE5"/>
<feature type="repeat" description="TPR" evidence="1">
    <location>
        <begin position="146"/>
        <end position="179"/>
    </location>
</feature>
<proteinExistence type="predicted"/>
<dbReference type="PANTHER" id="PTHR10098">
    <property type="entry name" value="RAPSYN-RELATED"/>
    <property type="match status" value="1"/>
</dbReference>
<dbReference type="SUPFAM" id="SSF48452">
    <property type="entry name" value="TPR-like"/>
    <property type="match status" value="3"/>
</dbReference>
<dbReference type="Proteomes" id="UP000503129">
    <property type="component" value="Chromosome"/>
</dbReference>
<feature type="repeat" description="TPR" evidence="1">
    <location>
        <begin position="186"/>
        <end position="219"/>
    </location>
</feature>
<evidence type="ECO:0000313" key="4">
    <source>
        <dbReference type="Proteomes" id="UP000503129"/>
    </source>
</evidence>
<feature type="repeat" description="TPR" evidence="1">
    <location>
        <begin position="266"/>
        <end position="299"/>
    </location>
</feature>
<protein>
    <recommendedName>
        <fullName evidence="2">CHAT domain-containing protein</fullName>
    </recommendedName>
</protein>
<reference evidence="3 4" key="1">
    <citation type="submission" date="2018-06" db="EMBL/GenBank/DDBJ databases">
        <title>Comparative genomics of Brasilonema spp. strains.</title>
        <authorList>
            <person name="Alvarenga D.O."/>
            <person name="Fiore M.F."/>
            <person name="Varani A.M."/>
        </authorList>
    </citation>
    <scope>NUCLEOTIDE SEQUENCE [LARGE SCALE GENOMIC DNA]</scope>
    <source>
        <strain evidence="3 4">CENA114</strain>
    </source>
</reference>
<dbReference type="SMART" id="SM00028">
    <property type="entry name" value="TPR"/>
    <property type="match status" value="9"/>
</dbReference>
<name>A0A856MAE5_9CYAN</name>